<protein>
    <recommendedName>
        <fullName evidence="4">Major facilitator superfamily (MFS) profile domain-containing protein</fullName>
    </recommendedName>
</protein>
<evidence type="ECO:0000313" key="2">
    <source>
        <dbReference type="EMBL" id="OQD97024.1"/>
    </source>
</evidence>
<name>A0A1V6R655_9EURO</name>
<feature type="transmembrane region" description="Helical" evidence="1">
    <location>
        <begin position="77"/>
        <end position="98"/>
    </location>
</feature>
<dbReference type="EMBL" id="MDYO01000013">
    <property type="protein sequence ID" value="OQD97024.1"/>
    <property type="molecule type" value="Genomic_DNA"/>
</dbReference>
<evidence type="ECO:0000313" key="3">
    <source>
        <dbReference type="Proteomes" id="UP000191612"/>
    </source>
</evidence>
<reference evidence="3" key="1">
    <citation type="journal article" date="2017" name="Nat. Microbiol.">
        <title>Global analysis of biosynthetic gene clusters reveals vast potential of secondary metabolite production in Penicillium species.</title>
        <authorList>
            <person name="Nielsen J.C."/>
            <person name="Grijseels S."/>
            <person name="Prigent S."/>
            <person name="Ji B."/>
            <person name="Dainat J."/>
            <person name="Nielsen K.F."/>
            <person name="Frisvad J.C."/>
            <person name="Workman M."/>
            <person name="Nielsen J."/>
        </authorList>
    </citation>
    <scope>NUCLEOTIDE SEQUENCE [LARGE SCALE GENOMIC DNA]</scope>
    <source>
        <strain evidence="3">IBT 29525</strain>
    </source>
</reference>
<keyword evidence="1" id="KW-0472">Membrane</keyword>
<evidence type="ECO:0000256" key="1">
    <source>
        <dbReference type="SAM" id="Phobius"/>
    </source>
</evidence>
<gene>
    <name evidence="2" type="ORF">PENSOL_c013G01563</name>
</gene>
<dbReference type="SUPFAM" id="SSF103473">
    <property type="entry name" value="MFS general substrate transporter"/>
    <property type="match status" value="1"/>
</dbReference>
<dbReference type="STRING" id="60172.A0A1V6R655"/>
<organism evidence="2 3">
    <name type="scientific">Penicillium solitum</name>
    <dbReference type="NCBI Taxonomy" id="60172"/>
    <lineage>
        <taxon>Eukaryota</taxon>
        <taxon>Fungi</taxon>
        <taxon>Dikarya</taxon>
        <taxon>Ascomycota</taxon>
        <taxon>Pezizomycotina</taxon>
        <taxon>Eurotiomycetes</taxon>
        <taxon>Eurotiomycetidae</taxon>
        <taxon>Eurotiales</taxon>
        <taxon>Aspergillaceae</taxon>
        <taxon>Penicillium</taxon>
    </lineage>
</organism>
<comment type="caution">
    <text evidence="2">The sequence shown here is derived from an EMBL/GenBank/DDBJ whole genome shotgun (WGS) entry which is preliminary data.</text>
</comment>
<evidence type="ECO:0008006" key="4">
    <source>
        <dbReference type="Google" id="ProtNLM"/>
    </source>
</evidence>
<keyword evidence="3" id="KW-1185">Reference proteome</keyword>
<dbReference type="InterPro" id="IPR036259">
    <property type="entry name" value="MFS_trans_sf"/>
</dbReference>
<keyword evidence="1" id="KW-0812">Transmembrane</keyword>
<dbReference type="Proteomes" id="UP000191612">
    <property type="component" value="Unassembled WGS sequence"/>
</dbReference>
<sequence>MSGKDASQASIKVSDVSSFDWASDTQNPHNWSGAKKAFVFLTTMLAILNSSMGSSLTSNAIQSITKEFGVESQLQKALPMSIFLVGYVFVFVKVQLYGRHSVKSSDVD</sequence>
<feature type="transmembrane region" description="Helical" evidence="1">
    <location>
        <begin position="37"/>
        <end position="56"/>
    </location>
</feature>
<dbReference type="AlphaFoldDB" id="A0A1V6R655"/>
<proteinExistence type="predicted"/>
<accession>A0A1V6R655</accession>
<keyword evidence="1" id="KW-1133">Transmembrane helix</keyword>